<proteinExistence type="predicted"/>
<evidence type="ECO:0000313" key="3">
    <source>
        <dbReference type="EMBL" id="KAK5094229.1"/>
    </source>
</evidence>
<evidence type="ECO:0000256" key="2">
    <source>
        <dbReference type="SAM" id="MobiDB-lite"/>
    </source>
</evidence>
<accession>A0ABR0KEG7</accession>
<evidence type="ECO:0000256" key="1">
    <source>
        <dbReference type="SAM" id="Coils"/>
    </source>
</evidence>
<keyword evidence="1" id="KW-0175">Coiled coil</keyword>
<feature type="coiled-coil region" evidence="1">
    <location>
        <begin position="44"/>
        <end position="78"/>
    </location>
</feature>
<protein>
    <submittedName>
        <fullName evidence="3">Uncharacterized protein</fullName>
    </submittedName>
</protein>
<evidence type="ECO:0000313" key="4">
    <source>
        <dbReference type="Proteomes" id="UP001357485"/>
    </source>
</evidence>
<feature type="compositionally biased region" description="Basic and acidic residues" evidence="2">
    <location>
        <begin position="17"/>
        <end position="29"/>
    </location>
</feature>
<keyword evidence="4" id="KW-1185">Reference proteome</keyword>
<organism evidence="3 4">
    <name type="scientific">Cryomyces antarcticus</name>
    <dbReference type="NCBI Taxonomy" id="329879"/>
    <lineage>
        <taxon>Eukaryota</taxon>
        <taxon>Fungi</taxon>
        <taxon>Dikarya</taxon>
        <taxon>Ascomycota</taxon>
        <taxon>Pezizomycotina</taxon>
        <taxon>Dothideomycetes</taxon>
        <taxon>Dothideomycetes incertae sedis</taxon>
        <taxon>Cryomyces</taxon>
    </lineage>
</organism>
<dbReference type="EMBL" id="JAVRRA010026209">
    <property type="protein sequence ID" value="KAK5094229.1"/>
    <property type="molecule type" value="Genomic_DNA"/>
</dbReference>
<feature type="region of interest" description="Disordered" evidence="2">
    <location>
        <begin position="17"/>
        <end position="40"/>
    </location>
</feature>
<name>A0ABR0KEG7_9PEZI</name>
<gene>
    <name evidence="3" type="ORF">LTR16_007444</name>
</gene>
<feature type="non-terminal residue" evidence="3">
    <location>
        <position position="1"/>
    </location>
</feature>
<reference evidence="3 4" key="1">
    <citation type="submission" date="2023-08" db="EMBL/GenBank/DDBJ databases">
        <title>Black Yeasts Isolated from many extreme environments.</title>
        <authorList>
            <person name="Coleine C."/>
            <person name="Stajich J.E."/>
            <person name="Selbmann L."/>
        </authorList>
    </citation>
    <scope>NUCLEOTIDE SEQUENCE [LARGE SCALE GENOMIC DNA]</scope>
    <source>
        <strain evidence="3 4">CCFEE 536</strain>
    </source>
</reference>
<dbReference type="Proteomes" id="UP001357485">
    <property type="component" value="Unassembled WGS sequence"/>
</dbReference>
<sequence>KGFKAQLSGQGKLIDKLHKAAKKSSKEGDDATDPAAEQENVQGLKLAHDEISNLQLQLTELQEEVVEFRERERGLKAQLSGQGKAIEKLHKAAKKFSKEGGE</sequence>
<comment type="caution">
    <text evidence="3">The sequence shown here is derived from an EMBL/GenBank/DDBJ whole genome shotgun (WGS) entry which is preliminary data.</text>
</comment>